<feature type="domain" description="PrcB C-terminal" evidence="1">
    <location>
        <begin position="70"/>
        <end position="125"/>
    </location>
</feature>
<dbReference type="InterPro" id="IPR025748">
    <property type="entry name" value="PrcB_C_dom"/>
</dbReference>
<keyword evidence="3" id="KW-1185">Reference proteome</keyword>
<reference evidence="3" key="1">
    <citation type="journal article" date="2019" name="Int. J. Syst. Evol. Microbiol.">
        <title>The Global Catalogue of Microorganisms (GCM) 10K type strain sequencing project: providing services to taxonomists for standard genome sequencing and annotation.</title>
        <authorList>
            <consortium name="The Broad Institute Genomics Platform"/>
            <consortium name="The Broad Institute Genome Sequencing Center for Infectious Disease"/>
            <person name="Wu L."/>
            <person name="Ma J."/>
        </authorList>
    </citation>
    <scope>NUCLEOTIDE SEQUENCE [LARGE SCALE GENOMIC DNA]</scope>
    <source>
        <strain evidence="3">JCM 18715</strain>
    </source>
</reference>
<protein>
    <recommendedName>
        <fullName evidence="1">PrcB C-terminal domain-containing protein</fullName>
    </recommendedName>
</protein>
<evidence type="ECO:0000259" key="1">
    <source>
        <dbReference type="Pfam" id="PF14343"/>
    </source>
</evidence>
<gene>
    <name evidence="2" type="ORF">GCM10025770_22450</name>
</gene>
<dbReference type="EMBL" id="BAABLD010000008">
    <property type="protein sequence ID" value="GAA5166009.1"/>
    <property type="molecule type" value="Genomic_DNA"/>
</dbReference>
<dbReference type="RefSeq" id="WP_345533045.1">
    <property type="nucleotide sequence ID" value="NZ_BAABLD010000008.1"/>
</dbReference>
<sequence length="150" mass="16602">MRKLAFVLGLTSCTSLATQPQLESSPVKQCQWGRMEAGVHVVRSAAEWSTLTGNAAHGFGSLDWRRDNLLVFNAGQRPTPGYQLKLMRVEGSERAARWQLVVDEVPPPADAMLPQVISWPCLILRASQRAPDALEVVDSRGKVLAQLRQR</sequence>
<name>A0ABP9QQZ0_9RHOO</name>
<dbReference type="Pfam" id="PF14343">
    <property type="entry name" value="PrcB_C"/>
    <property type="match status" value="1"/>
</dbReference>
<evidence type="ECO:0000313" key="2">
    <source>
        <dbReference type="EMBL" id="GAA5166009.1"/>
    </source>
</evidence>
<dbReference type="Proteomes" id="UP001500547">
    <property type="component" value="Unassembled WGS sequence"/>
</dbReference>
<comment type="caution">
    <text evidence="2">The sequence shown here is derived from an EMBL/GenBank/DDBJ whole genome shotgun (WGS) entry which is preliminary data.</text>
</comment>
<proteinExistence type="predicted"/>
<organism evidence="2 3">
    <name type="scientific">Viridibacterium curvum</name>
    <dbReference type="NCBI Taxonomy" id="1101404"/>
    <lineage>
        <taxon>Bacteria</taxon>
        <taxon>Pseudomonadati</taxon>
        <taxon>Pseudomonadota</taxon>
        <taxon>Betaproteobacteria</taxon>
        <taxon>Rhodocyclales</taxon>
        <taxon>Rhodocyclaceae</taxon>
        <taxon>Viridibacterium</taxon>
    </lineage>
</organism>
<evidence type="ECO:0000313" key="3">
    <source>
        <dbReference type="Proteomes" id="UP001500547"/>
    </source>
</evidence>
<accession>A0ABP9QQZ0</accession>